<evidence type="ECO:0000313" key="6">
    <source>
        <dbReference type="EMBL" id="OYQ36745.1"/>
    </source>
</evidence>
<evidence type="ECO:0000313" key="7">
    <source>
        <dbReference type="Proteomes" id="UP000216991"/>
    </source>
</evidence>
<feature type="domain" description="HTH tetR-type" evidence="5">
    <location>
        <begin position="1"/>
        <end position="59"/>
    </location>
</feature>
<dbReference type="Pfam" id="PF00440">
    <property type="entry name" value="TetR_N"/>
    <property type="match status" value="1"/>
</dbReference>
<dbReference type="PRINTS" id="PR00455">
    <property type="entry name" value="HTHTETR"/>
</dbReference>
<accession>A0A255Z774</accession>
<dbReference type="InterPro" id="IPR050109">
    <property type="entry name" value="HTH-type_TetR-like_transc_reg"/>
</dbReference>
<evidence type="ECO:0000256" key="2">
    <source>
        <dbReference type="ARBA" id="ARBA00023125"/>
    </source>
</evidence>
<keyword evidence="2 4" id="KW-0238">DNA-binding</keyword>
<dbReference type="InterPro" id="IPR025996">
    <property type="entry name" value="MT1864/Rv1816-like_C"/>
</dbReference>
<dbReference type="Gene3D" id="1.10.357.10">
    <property type="entry name" value="Tetracycline Repressor, domain 2"/>
    <property type="match status" value="1"/>
</dbReference>
<dbReference type="InterPro" id="IPR001647">
    <property type="entry name" value="HTH_TetR"/>
</dbReference>
<feature type="DNA-binding region" description="H-T-H motif" evidence="4">
    <location>
        <begin position="22"/>
        <end position="41"/>
    </location>
</feature>
<dbReference type="PROSITE" id="PS50977">
    <property type="entry name" value="HTH_TETR_2"/>
    <property type="match status" value="1"/>
</dbReference>
<gene>
    <name evidence="6" type="ORF">CHU93_00840</name>
</gene>
<keyword evidence="3" id="KW-0804">Transcription</keyword>
<keyword evidence="7" id="KW-1185">Reference proteome</keyword>
<dbReference type="PANTHER" id="PTHR30055">
    <property type="entry name" value="HTH-TYPE TRANSCRIPTIONAL REGULATOR RUTR"/>
    <property type="match status" value="1"/>
</dbReference>
<dbReference type="Proteomes" id="UP000216991">
    <property type="component" value="Unassembled WGS sequence"/>
</dbReference>
<dbReference type="SUPFAM" id="SSF48498">
    <property type="entry name" value="Tetracyclin repressor-like, C-terminal domain"/>
    <property type="match status" value="1"/>
</dbReference>
<dbReference type="EMBL" id="NOXT01000041">
    <property type="protein sequence ID" value="OYQ36745.1"/>
    <property type="molecule type" value="Genomic_DNA"/>
</dbReference>
<evidence type="ECO:0000256" key="1">
    <source>
        <dbReference type="ARBA" id="ARBA00023015"/>
    </source>
</evidence>
<sequence>MRQNICDAALAIFRRHGFAAVSMRAVAQELGVSTMSTYNYFASKDELFLEVRSRLFRQLSDYLSARAVSEDAEERLEQVCRAYISYGLTHGPEYELLFNAWQFDDYREVVGRFGPERLRDARPWDVMVDCVSGYLTSTASDADPARTAHLVWAQMHGLLALHHAHKLVFGVNVQQLLQDSIPGIFRLVGSDAAR</sequence>
<proteinExistence type="predicted"/>
<dbReference type="RefSeq" id="WP_094472330.1">
    <property type="nucleotide sequence ID" value="NZ_NOXT01000041.1"/>
</dbReference>
<dbReference type="GO" id="GO:0000976">
    <property type="term" value="F:transcription cis-regulatory region binding"/>
    <property type="evidence" value="ECO:0007669"/>
    <property type="project" value="TreeGrafter"/>
</dbReference>
<organism evidence="6 7">
    <name type="scientific">Sandarakinorhabdus cyanobacteriorum</name>
    <dbReference type="NCBI Taxonomy" id="1981098"/>
    <lineage>
        <taxon>Bacteria</taxon>
        <taxon>Pseudomonadati</taxon>
        <taxon>Pseudomonadota</taxon>
        <taxon>Alphaproteobacteria</taxon>
        <taxon>Sphingomonadales</taxon>
        <taxon>Sphingosinicellaceae</taxon>
        <taxon>Sandarakinorhabdus</taxon>
    </lineage>
</organism>
<name>A0A255Z774_9SPHN</name>
<comment type="caution">
    <text evidence="6">The sequence shown here is derived from an EMBL/GenBank/DDBJ whole genome shotgun (WGS) entry which is preliminary data.</text>
</comment>
<dbReference type="InterPro" id="IPR036271">
    <property type="entry name" value="Tet_transcr_reg_TetR-rel_C_sf"/>
</dbReference>
<evidence type="ECO:0000256" key="4">
    <source>
        <dbReference type="PROSITE-ProRule" id="PRU00335"/>
    </source>
</evidence>
<dbReference type="AlphaFoldDB" id="A0A255Z774"/>
<dbReference type="GO" id="GO:0003700">
    <property type="term" value="F:DNA-binding transcription factor activity"/>
    <property type="evidence" value="ECO:0007669"/>
    <property type="project" value="TreeGrafter"/>
</dbReference>
<dbReference type="InterPro" id="IPR009057">
    <property type="entry name" value="Homeodomain-like_sf"/>
</dbReference>
<dbReference type="PANTHER" id="PTHR30055:SF146">
    <property type="entry name" value="HTH-TYPE TRANSCRIPTIONAL DUAL REGULATOR CECR"/>
    <property type="match status" value="1"/>
</dbReference>
<evidence type="ECO:0000259" key="5">
    <source>
        <dbReference type="PROSITE" id="PS50977"/>
    </source>
</evidence>
<dbReference type="Pfam" id="PF13305">
    <property type="entry name" value="TetR_C_33"/>
    <property type="match status" value="1"/>
</dbReference>
<evidence type="ECO:0000256" key="3">
    <source>
        <dbReference type="ARBA" id="ARBA00023163"/>
    </source>
</evidence>
<reference evidence="6 7" key="1">
    <citation type="submission" date="2017-07" db="EMBL/GenBank/DDBJ databases">
        <title>Sandarakinorhabdus cyanobacteriorum sp. nov., a novel bacterium isolated from cyanobacterial aggregates in a eutrophic lake.</title>
        <authorList>
            <person name="Cai H."/>
        </authorList>
    </citation>
    <scope>NUCLEOTIDE SEQUENCE [LARGE SCALE GENOMIC DNA]</scope>
    <source>
        <strain evidence="6 7">TH057</strain>
    </source>
</reference>
<dbReference type="SUPFAM" id="SSF46689">
    <property type="entry name" value="Homeodomain-like"/>
    <property type="match status" value="1"/>
</dbReference>
<keyword evidence="1" id="KW-0805">Transcription regulation</keyword>
<protein>
    <recommendedName>
        <fullName evidence="5">HTH tetR-type domain-containing protein</fullName>
    </recommendedName>
</protein>